<comment type="caution">
    <text evidence="1">The sequence shown here is derived from an EMBL/GenBank/DDBJ whole genome shotgun (WGS) entry which is preliminary data.</text>
</comment>
<name>A0A0F9MKG2_9ZZZZ</name>
<evidence type="ECO:0000313" key="1">
    <source>
        <dbReference type="EMBL" id="KKM69692.1"/>
    </source>
</evidence>
<dbReference type="AlphaFoldDB" id="A0A0F9MKG2"/>
<protein>
    <submittedName>
        <fullName evidence="1">Uncharacterized protein</fullName>
    </submittedName>
</protein>
<sequence>MGNSNADHKPLDIRIVVHSFEQAEINIPIFEVEISQESGGMWCETFGTLDLLNAFLRGVRCGVSFPRASYATTPMLREFPGGWNLHRAPYQIWPDVPGEEESQPIIKNVNWCYGCKEDLPDSVEIEYDDHEVMPWHRVTDAPHQDRVQINNEKDVKVCGPVFRQKRTDSHEAMRRLLRDDQ</sequence>
<gene>
    <name evidence="1" type="ORF">LCGC14_1448240</name>
</gene>
<organism evidence="1">
    <name type="scientific">marine sediment metagenome</name>
    <dbReference type="NCBI Taxonomy" id="412755"/>
    <lineage>
        <taxon>unclassified sequences</taxon>
        <taxon>metagenomes</taxon>
        <taxon>ecological metagenomes</taxon>
    </lineage>
</organism>
<proteinExistence type="predicted"/>
<dbReference type="EMBL" id="LAZR01009947">
    <property type="protein sequence ID" value="KKM69692.1"/>
    <property type="molecule type" value="Genomic_DNA"/>
</dbReference>
<accession>A0A0F9MKG2</accession>
<reference evidence="1" key="1">
    <citation type="journal article" date="2015" name="Nature">
        <title>Complex archaea that bridge the gap between prokaryotes and eukaryotes.</title>
        <authorList>
            <person name="Spang A."/>
            <person name="Saw J.H."/>
            <person name="Jorgensen S.L."/>
            <person name="Zaremba-Niedzwiedzka K."/>
            <person name="Martijn J."/>
            <person name="Lind A.E."/>
            <person name="van Eijk R."/>
            <person name="Schleper C."/>
            <person name="Guy L."/>
            <person name="Ettema T.J."/>
        </authorList>
    </citation>
    <scope>NUCLEOTIDE SEQUENCE</scope>
</reference>